<organism evidence="2 3">
    <name type="scientific">Heyndrickxia shackletonii</name>
    <dbReference type="NCBI Taxonomy" id="157838"/>
    <lineage>
        <taxon>Bacteria</taxon>
        <taxon>Bacillati</taxon>
        <taxon>Bacillota</taxon>
        <taxon>Bacilli</taxon>
        <taxon>Bacillales</taxon>
        <taxon>Bacillaceae</taxon>
        <taxon>Heyndrickxia</taxon>
    </lineage>
</organism>
<accession>A0A0Q3TJI8</accession>
<dbReference type="Proteomes" id="UP000051888">
    <property type="component" value="Unassembled WGS sequence"/>
</dbReference>
<name>A0A0Q3TJI8_9BACI</name>
<proteinExistence type="predicted"/>
<feature type="transmembrane region" description="Helical" evidence="1">
    <location>
        <begin position="20"/>
        <end position="46"/>
    </location>
</feature>
<gene>
    <name evidence="2" type="ORF">AN964_11890</name>
</gene>
<keyword evidence="1" id="KW-0812">Transmembrane</keyword>
<keyword evidence="3" id="KW-1185">Reference proteome</keyword>
<dbReference type="PATRIC" id="fig|157838.3.peg.2617"/>
<protein>
    <submittedName>
        <fullName evidence="2">Uncharacterized protein</fullName>
    </submittedName>
</protein>
<dbReference type="EMBL" id="LJJC01000004">
    <property type="protein sequence ID" value="KQL54128.1"/>
    <property type="molecule type" value="Genomic_DNA"/>
</dbReference>
<comment type="caution">
    <text evidence="2">The sequence shown here is derived from an EMBL/GenBank/DDBJ whole genome shotgun (WGS) entry which is preliminary data.</text>
</comment>
<reference evidence="2 3" key="1">
    <citation type="submission" date="2015-09" db="EMBL/GenBank/DDBJ databases">
        <title>Genome sequencing project for genomic taxonomy and phylogenomics of Bacillus-like bacteria.</title>
        <authorList>
            <person name="Liu B."/>
            <person name="Wang J."/>
            <person name="Zhu Y."/>
            <person name="Liu G."/>
            <person name="Chen Q."/>
            <person name="Chen Z."/>
            <person name="Lan J."/>
            <person name="Che J."/>
            <person name="Ge C."/>
            <person name="Shi H."/>
            <person name="Pan Z."/>
            <person name="Liu X."/>
        </authorList>
    </citation>
    <scope>NUCLEOTIDE SEQUENCE [LARGE SCALE GENOMIC DNA]</scope>
    <source>
        <strain evidence="2 3">LMG 18435</strain>
    </source>
</reference>
<evidence type="ECO:0000313" key="2">
    <source>
        <dbReference type="EMBL" id="KQL54128.1"/>
    </source>
</evidence>
<dbReference type="AlphaFoldDB" id="A0A0Q3TJI8"/>
<keyword evidence="1" id="KW-0472">Membrane</keyword>
<sequence length="76" mass="8422">MDAISLKMNDERYPIAKKNLLLFSTGKTISIFGNVIFNFALGLYVLKLTGSALSCSMTLIISQRLEINFETGKMSV</sequence>
<evidence type="ECO:0000256" key="1">
    <source>
        <dbReference type="SAM" id="Phobius"/>
    </source>
</evidence>
<dbReference type="STRING" id="157838.AN964_11890"/>
<keyword evidence="1" id="KW-1133">Transmembrane helix</keyword>
<evidence type="ECO:0000313" key="3">
    <source>
        <dbReference type="Proteomes" id="UP000051888"/>
    </source>
</evidence>